<dbReference type="RefSeq" id="WP_088387739.1">
    <property type="nucleotide sequence ID" value="NZ_CP077146.1"/>
</dbReference>
<sequence>MKKFIIFLLLFLSISIFSQVKKEYKPYLISNEEILLSYNDDADDTEEDEEYDTEEYDSAEEDPYYWETYIEDDTVENDMDLYEAPIEDDTEKNMADFRKK</sequence>
<feature type="compositionally biased region" description="Acidic residues" evidence="1">
    <location>
        <begin position="40"/>
        <end position="58"/>
    </location>
</feature>
<name>A0A246EDY8_FUSNP</name>
<feature type="region of interest" description="Disordered" evidence="1">
    <location>
        <begin position="38"/>
        <end position="58"/>
    </location>
</feature>
<dbReference type="Proteomes" id="UP000197470">
    <property type="component" value="Unassembled WGS sequence"/>
</dbReference>
<protein>
    <submittedName>
        <fullName evidence="2">Uncharacterized protein</fullName>
    </submittedName>
</protein>
<gene>
    <name evidence="2" type="ORF">CA839_02140</name>
</gene>
<organism evidence="2 3">
    <name type="scientific">Fusobacterium nucleatum subsp. polymorphum</name>
    <name type="common">Fusobacterium polymorphum</name>
    <dbReference type="NCBI Taxonomy" id="76857"/>
    <lineage>
        <taxon>Bacteria</taxon>
        <taxon>Fusobacteriati</taxon>
        <taxon>Fusobacteriota</taxon>
        <taxon>Fusobacteriia</taxon>
        <taxon>Fusobacteriales</taxon>
        <taxon>Fusobacteriaceae</taxon>
        <taxon>Fusobacterium</taxon>
    </lineage>
</organism>
<accession>A0A246EDY8</accession>
<evidence type="ECO:0000313" key="3">
    <source>
        <dbReference type="Proteomes" id="UP000197470"/>
    </source>
</evidence>
<evidence type="ECO:0000256" key="1">
    <source>
        <dbReference type="SAM" id="MobiDB-lite"/>
    </source>
</evidence>
<proteinExistence type="predicted"/>
<dbReference type="EMBL" id="NHRT01000001">
    <property type="protein sequence ID" value="OWP24827.1"/>
    <property type="molecule type" value="Genomic_DNA"/>
</dbReference>
<dbReference type="AlphaFoldDB" id="A0A246EDY8"/>
<reference evidence="2 3" key="1">
    <citation type="submission" date="2017-05" db="EMBL/GenBank/DDBJ databases">
        <title>Genome sequencing of Fusobacterium nucleatum subsp. polymorphum KCOM 1001 (=ChDC F119).</title>
        <authorList>
            <person name="Kook J.-K."/>
            <person name="Park S.-N."/>
            <person name="Lim Y.K."/>
            <person name="Roh H."/>
        </authorList>
    </citation>
    <scope>NUCLEOTIDE SEQUENCE [LARGE SCALE GENOMIC DNA]</scope>
    <source>
        <strain evidence="2 3">KCOM 1001</strain>
    </source>
</reference>
<comment type="caution">
    <text evidence="2">The sequence shown here is derived from an EMBL/GenBank/DDBJ whole genome shotgun (WGS) entry which is preliminary data.</text>
</comment>
<evidence type="ECO:0000313" key="2">
    <source>
        <dbReference type="EMBL" id="OWP24827.1"/>
    </source>
</evidence>